<dbReference type="InterPro" id="IPR001427">
    <property type="entry name" value="RNaseA"/>
</dbReference>
<reference evidence="7" key="2">
    <citation type="submission" date="2025-09" db="UniProtKB">
        <authorList>
            <consortium name="Ensembl"/>
        </authorList>
    </citation>
    <scope>IDENTIFICATION</scope>
</reference>
<evidence type="ECO:0000256" key="4">
    <source>
        <dbReference type="ARBA" id="ARBA00022801"/>
    </source>
</evidence>
<dbReference type="Gene3D" id="3.10.130.10">
    <property type="entry name" value="Ribonuclease A-like domain"/>
    <property type="match status" value="1"/>
</dbReference>
<dbReference type="GO" id="GO:0003676">
    <property type="term" value="F:nucleic acid binding"/>
    <property type="evidence" value="ECO:0007669"/>
    <property type="project" value="InterPro"/>
</dbReference>
<dbReference type="InterPro" id="IPR036816">
    <property type="entry name" value="RNaseA-like_dom_sf"/>
</dbReference>
<dbReference type="GeneTree" id="ENSGT01010000228662"/>
<dbReference type="GO" id="GO:0050830">
    <property type="term" value="P:defense response to Gram-positive bacterium"/>
    <property type="evidence" value="ECO:0007669"/>
    <property type="project" value="TreeGrafter"/>
</dbReference>
<evidence type="ECO:0000259" key="6">
    <source>
        <dbReference type="SMART" id="SM00092"/>
    </source>
</evidence>
<dbReference type="Proteomes" id="UP000694568">
    <property type="component" value="Unplaced"/>
</dbReference>
<feature type="domain" description="Ribonuclease A-domain" evidence="6">
    <location>
        <begin position="1"/>
        <end position="99"/>
    </location>
</feature>
<proteinExistence type="inferred from homology"/>
<comment type="similarity">
    <text evidence="1 5">Belongs to the pancreatic ribonuclease family.</text>
</comment>
<evidence type="ECO:0000256" key="1">
    <source>
        <dbReference type="ARBA" id="ARBA00005600"/>
    </source>
</evidence>
<dbReference type="Pfam" id="PF00074">
    <property type="entry name" value="RnaseA"/>
    <property type="match status" value="1"/>
</dbReference>
<evidence type="ECO:0000313" key="7">
    <source>
        <dbReference type="Ensembl" id="ENSSLUP00000042765.1"/>
    </source>
</evidence>
<dbReference type="GO" id="GO:0016787">
    <property type="term" value="F:hydrolase activity"/>
    <property type="evidence" value="ECO:0007669"/>
    <property type="project" value="UniProtKB-KW"/>
</dbReference>
<dbReference type="AlphaFoldDB" id="A0A8D0D9D0"/>
<dbReference type="PANTHER" id="PTHR11437:SF66">
    <property type="entry name" value="RNASE 3"/>
    <property type="match status" value="1"/>
</dbReference>
<keyword evidence="8" id="KW-1185">Reference proteome</keyword>
<sequence>MDDNGCTKDMNDRGITDGNGCKPTNTFIKANFTSVRHVCGTGGKNIGGNNYKSKKKFNIIVCTRPKGNPPDCKYKSARYNKYIVVACIKRNPVHFVRFLPDESE</sequence>
<dbReference type="PANTHER" id="PTHR11437">
    <property type="entry name" value="RIBONUCLEASE"/>
    <property type="match status" value="1"/>
</dbReference>
<dbReference type="GO" id="GO:0004540">
    <property type="term" value="F:RNA nuclease activity"/>
    <property type="evidence" value="ECO:0007669"/>
    <property type="project" value="TreeGrafter"/>
</dbReference>
<keyword evidence="2 5" id="KW-0540">Nuclease</keyword>
<accession>A0A8D0D9D0</accession>
<name>A0A8D0D9D0_SANLU</name>
<dbReference type="SMART" id="SM00092">
    <property type="entry name" value="RNAse_Pc"/>
    <property type="match status" value="1"/>
</dbReference>
<evidence type="ECO:0000313" key="8">
    <source>
        <dbReference type="Proteomes" id="UP000694568"/>
    </source>
</evidence>
<dbReference type="PROSITE" id="PS00127">
    <property type="entry name" value="RNASE_PANCREATIC"/>
    <property type="match status" value="1"/>
</dbReference>
<keyword evidence="4 5" id="KW-0378">Hydrolase</keyword>
<dbReference type="InterPro" id="IPR023411">
    <property type="entry name" value="RNaseA_AS"/>
</dbReference>
<dbReference type="Ensembl" id="ENSSLUT00000044132.1">
    <property type="protein sequence ID" value="ENSSLUP00000042765.1"/>
    <property type="gene ID" value="ENSSLUG00000019012.1"/>
</dbReference>
<dbReference type="InterPro" id="IPR023412">
    <property type="entry name" value="RNaseA_domain"/>
</dbReference>
<dbReference type="GO" id="GO:0004519">
    <property type="term" value="F:endonuclease activity"/>
    <property type="evidence" value="ECO:0007669"/>
    <property type="project" value="UniProtKB-KW"/>
</dbReference>
<evidence type="ECO:0000256" key="5">
    <source>
        <dbReference type="RuleBase" id="RU000651"/>
    </source>
</evidence>
<protein>
    <recommendedName>
        <fullName evidence="6">Ribonuclease A-domain domain-containing protein</fullName>
    </recommendedName>
</protein>
<keyword evidence="3 5" id="KW-0255">Endonuclease</keyword>
<dbReference type="PRINTS" id="PR00794">
    <property type="entry name" value="RIBONUCLEASE"/>
</dbReference>
<organism evidence="7 8">
    <name type="scientific">Sander lucioperca</name>
    <name type="common">Pike-perch</name>
    <name type="synonym">Perca lucioperca</name>
    <dbReference type="NCBI Taxonomy" id="283035"/>
    <lineage>
        <taxon>Eukaryota</taxon>
        <taxon>Metazoa</taxon>
        <taxon>Chordata</taxon>
        <taxon>Craniata</taxon>
        <taxon>Vertebrata</taxon>
        <taxon>Euteleostomi</taxon>
        <taxon>Actinopterygii</taxon>
        <taxon>Neopterygii</taxon>
        <taxon>Teleostei</taxon>
        <taxon>Neoteleostei</taxon>
        <taxon>Acanthomorphata</taxon>
        <taxon>Eupercaria</taxon>
        <taxon>Perciformes</taxon>
        <taxon>Percoidei</taxon>
        <taxon>Percidae</taxon>
        <taxon>Luciopercinae</taxon>
        <taxon>Sander</taxon>
    </lineage>
</organism>
<reference evidence="7" key="1">
    <citation type="submission" date="2025-08" db="UniProtKB">
        <authorList>
            <consortium name="Ensembl"/>
        </authorList>
    </citation>
    <scope>IDENTIFICATION</scope>
</reference>
<evidence type="ECO:0000256" key="3">
    <source>
        <dbReference type="ARBA" id="ARBA00022759"/>
    </source>
</evidence>
<dbReference type="SUPFAM" id="SSF54076">
    <property type="entry name" value="RNase A-like"/>
    <property type="match status" value="1"/>
</dbReference>
<evidence type="ECO:0000256" key="2">
    <source>
        <dbReference type="ARBA" id="ARBA00022722"/>
    </source>
</evidence>